<name>A0A4S8MPH1_DENBC</name>
<accession>A0A4S8MPH1</accession>
<dbReference type="AlphaFoldDB" id="A0A4S8MPH1"/>
<dbReference type="Gene3D" id="6.10.140.1040">
    <property type="match status" value="2"/>
</dbReference>
<dbReference type="OrthoDB" id="5390558at2759"/>
<evidence type="ECO:0000313" key="4">
    <source>
        <dbReference type="Proteomes" id="UP000297245"/>
    </source>
</evidence>
<feature type="compositionally biased region" description="Basic and acidic residues" evidence="1">
    <location>
        <begin position="204"/>
        <end position="221"/>
    </location>
</feature>
<feature type="compositionally biased region" description="Basic and acidic residues" evidence="1">
    <location>
        <begin position="180"/>
        <end position="189"/>
    </location>
</feature>
<protein>
    <recommendedName>
        <fullName evidence="2">Hyaluronan/mRNA-binding protein domain-containing protein</fullName>
    </recommendedName>
</protein>
<gene>
    <name evidence="3" type="ORF">K435DRAFT_147522</name>
</gene>
<feature type="compositionally biased region" description="Pro residues" evidence="1">
    <location>
        <begin position="20"/>
        <end position="34"/>
    </location>
</feature>
<dbReference type="GO" id="GO:0005737">
    <property type="term" value="C:cytoplasm"/>
    <property type="evidence" value="ECO:0007669"/>
    <property type="project" value="TreeGrafter"/>
</dbReference>
<evidence type="ECO:0000259" key="2">
    <source>
        <dbReference type="SMART" id="SM01233"/>
    </source>
</evidence>
<dbReference type="EMBL" id="ML179052">
    <property type="protein sequence ID" value="THV04908.1"/>
    <property type="molecule type" value="Genomic_DNA"/>
</dbReference>
<feature type="compositionally biased region" description="Low complexity" evidence="1">
    <location>
        <begin position="133"/>
        <end position="179"/>
    </location>
</feature>
<feature type="compositionally biased region" description="Basic and acidic residues" evidence="1">
    <location>
        <begin position="100"/>
        <end position="117"/>
    </location>
</feature>
<dbReference type="PANTHER" id="PTHR12299">
    <property type="entry name" value="HYALURONIC ACID-BINDING PROTEIN 4"/>
    <property type="match status" value="1"/>
</dbReference>
<feature type="compositionally biased region" description="Basic and acidic residues" evidence="1">
    <location>
        <begin position="75"/>
        <end position="85"/>
    </location>
</feature>
<feature type="domain" description="Hyaluronan/mRNA-binding protein" evidence="2">
    <location>
        <begin position="98"/>
        <end position="222"/>
    </location>
</feature>
<feature type="region of interest" description="Disordered" evidence="1">
    <location>
        <begin position="1"/>
        <end position="223"/>
    </location>
</feature>
<evidence type="ECO:0000313" key="3">
    <source>
        <dbReference type="EMBL" id="THV04908.1"/>
    </source>
</evidence>
<reference evidence="3 4" key="1">
    <citation type="journal article" date="2019" name="Nat. Ecol. Evol.">
        <title>Megaphylogeny resolves global patterns of mushroom evolution.</title>
        <authorList>
            <person name="Varga T."/>
            <person name="Krizsan K."/>
            <person name="Foldi C."/>
            <person name="Dima B."/>
            <person name="Sanchez-Garcia M."/>
            <person name="Sanchez-Ramirez S."/>
            <person name="Szollosi G.J."/>
            <person name="Szarkandi J.G."/>
            <person name="Papp V."/>
            <person name="Albert L."/>
            <person name="Andreopoulos W."/>
            <person name="Angelini C."/>
            <person name="Antonin V."/>
            <person name="Barry K.W."/>
            <person name="Bougher N.L."/>
            <person name="Buchanan P."/>
            <person name="Buyck B."/>
            <person name="Bense V."/>
            <person name="Catcheside P."/>
            <person name="Chovatia M."/>
            <person name="Cooper J."/>
            <person name="Damon W."/>
            <person name="Desjardin D."/>
            <person name="Finy P."/>
            <person name="Geml J."/>
            <person name="Haridas S."/>
            <person name="Hughes K."/>
            <person name="Justo A."/>
            <person name="Karasinski D."/>
            <person name="Kautmanova I."/>
            <person name="Kiss B."/>
            <person name="Kocsube S."/>
            <person name="Kotiranta H."/>
            <person name="LaButti K.M."/>
            <person name="Lechner B.E."/>
            <person name="Liimatainen K."/>
            <person name="Lipzen A."/>
            <person name="Lukacs Z."/>
            <person name="Mihaltcheva S."/>
            <person name="Morgado L.N."/>
            <person name="Niskanen T."/>
            <person name="Noordeloos M.E."/>
            <person name="Ohm R.A."/>
            <person name="Ortiz-Santana B."/>
            <person name="Ovrebo C."/>
            <person name="Racz N."/>
            <person name="Riley R."/>
            <person name="Savchenko A."/>
            <person name="Shiryaev A."/>
            <person name="Soop K."/>
            <person name="Spirin V."/>
            <person name="Szebenyi C."/>
            <person name="Tomsovsky M."/>
            <person name="Tulloss R.E."/>
            <person name="Uehling J."/>
            <person name="Grigoriev I.V."/>
            <person name="Vagvolgyi C."/>
            <person name="Papp T."/>
            <person name="Martin F.M."/>
            <person name="Miettinen O."/>
            <person name="Hibbett D.S."/>
            <person name="Nagy L.G."/>
        </authorList>
    </citation>
    <scope>NUCLEOTIDE SEQUENCE [LARGE SCALE GENOMIC DNA]</scope>
    <source>
        <strain evidence="3 4">CBS 962.96</strain>
    </source>
</reference>
<sequence>MSVASRNPFALLDEAGSRPASPPPKASAPPPPAPQRGTAQKTRGPASRGGKYYARGGSRSTQSRDTPADDTPESGPRKFDGERGRGRGRGGRGGPRGGRRQFDRHSATGKTDSDKKLHQGWGGDDGTRELQDETTANVDAAVEAASPAADAWGSADATASADAWGSSDAPADGATPAGDAKPEGRPRREEEEDNTLTLEQYQAQRKELASVPKLETRKANEGADGNIWKDVVPLDKSVEDNYFVGKSKNTPKTRAKKEEKVFIEIDAHFDRPSRGGGRGRGGDRDRGGRGRGRGRGGSSNSRTNGTNASNVNVDDETAFPSLS</sequence>
<dbReference type="InterPro" id="IPR039764">
    <property type="entry name" value="HABP4/SERBP1-like"/>
</dbReference>
<feature type="compositionally biased region" description="Basic and acidic residues" evidence="1">
    <location>
        <begin position="256"/>
        <end position="273"/>
    </location>
</feature>
<organism evidence="3 4">
    <name type="scientific">Dendrothele bispora (strain CBS 962.96)</name>
    <dbReference type="NCBI Taxonomy" id="1314807"/>
    <lineage>
        <taxon>Eukaryota</taxon>
        <taxon>Fungi</taxon>
        <taxon>Dikarya</taxon>
        <taxon>Basidiomycota</taxon>
        <taxon>Agaricomycotina</taxon>
        <taxon>Agaricomycetes</taxon>
        <taxon>Agaricomycetidae</taxon>
        <taxon>Agaricales</taxon>
        <taxon>Agaricales incertae sedis</taxon>
        <taxon>Dendrothele</taxon>
    </lineage>
</organism>
<evidence type="ECO:0000256" key="1">
    <source>
        <dbReference type="SAM" id="MobiDB-lite"/>
    </source>
</evidence>
<dbReference type="Proteomes" id="UP000297245">
    <property type="component" value="Unassembled WGS sequence"/>
</dbReference>
<dbReference type="SMART" id="SM01233">
    <property type="entry name" value="HABP4_PAI-RBP1"/>
    <property type="match status" value="1"/>
</dbReference>
<dbReference type="InterPro" id="IPR006861">
    <property type="entry name" value="HABP4_PAIRBP1-bd"/>
</dbReference>
<feature type="compositionally biased region" description="Polar residues" evidence="1">
    <location>
        <begin position="298"/>
        <end position="312"/>
    </location>
</feature>
<dbReference type="GO" id="GO:0003723">
    <property type="term" value="F:RNA binding"/>
    <property type="evidence" value="ECO:0007669"/>
    <property type="project" value="InterPro"/>
</dbReference>
<dbReference type="PANTHER" id="PTHR12299:SF17">
    <property type="entry name" value="AT19571P-RELATED"/>
    <property type="match status" value="1"/>
</dbReference>
<dbReference type="GO" id="GO:0005634">
    <property type="term" value="C:nucleus"/>
    <property type="evidence" value="ECO:0007669"/>
    <property type="project" value="TreeGrafter"/>
</dbReference>
<dbReference type="Pfam" id="PF04774">
    <property type="entry name" value="HABP4_PAI-RBP1"/>
    <property type="match status" value="1"/>
</dbReference>
<keyword evidence="4" id="KW-1185">Reference proteome</keyword>
<feature type="region of interest" description="Disordered" evidence="1">
    <location>
        <begin position="244"/>
        <end position="323"/>
    </location>
</feature>
<proteinExistence type="predicted"/>